<organism evidence="7 8">
    <name type="scientific">Candidatus Avoscillospira avistercoris</name>
    <dbReference type="NCBI Taxonomy" id="2840707"/>
    <lineage>
        <taxon>Bacteria</taxon>
        <taxon>Bacillati</taxon>
        <taxon>Bacillota</taxon>
        <taxon>Clostridia</taxon>
        <taxon>Eubacteriales</taxon>
        <taxon>Oscillospiraceae</taxon>
        <taxon>Oscillospiraceae incertae sedis</taxon>
        <taxon>Candidatus Avoscillospira</taxon>
    </lineage>
</organism>
<keyword evidence="3 6" id="KW-0812">Transmembrane</keyword>
<dbReference type="Proteomes" id="UP000886741">
    <property type="component" value="Unassembled WGS sequence"/>
</dbReference>
<reference evidence="7" key="2">
    <citation type="journal article" date="2021" name="PeerJ">
        <title>Extensive microbial diversity within the chicken gut microbiome revealed by metagenomics and culture.</title>
        <authorList>
            <person name="Gilroy R."/>
            <person name="Ravi A."/>
            <person name="Getino M."/>
            <person name="Pursley I."/>
            <person name="Horton D.L."/>
            <person name="Alikhan N.F."/>
            <person name="Baker D."/>
            <person name="Gharbi K."/>
            <person name="Hall N."/>
            <person name="Watson M."/>
            <person name="Adriaenssens E.M."/>
            <person name="Foster-Nyarko E."/>
            <person name="Jarju S."/>
            <person name="Secka A."/>
            <person name="Antonio M."/>
            <person name="Oren A."/>
            <person name="Chaudhuri R.R."/>
            <person name="La Ragione R."/>
            <person name="Hildebrand F."/>
            <person name="Pallen M.J."/>
        </authorList>
    </citation>
    <scope>NUCLEOTIDE SEQUENCE</scope>
    <source>
        <strain evidence="7">ChiBcec16-1751</strain>
    </source>
</reference>
<dbReference type="AlphaFoldDB" id="A0A9D1FAG0"/>
<protein>
    <submittedName>
        <fullName evidence="7">ATP synthase subunit I</fullName>
    </submittedName>
</protein>
<dbReference type="Pfam" id="PF03899">
    <property type="entry name" value="ATP-synt_I"/>
    <property type="match status" value="1"/>
</dbReference>
<keyword evidence="5 6" id="KW-0472">Membrane</keyword>
<evidence type="ECO:0000256" key="4">
    <source>
        <dbReference type="ARBA" id="ARBA00022989"/>
    </source>
</evidence>
<name>A0A9D1FAG0_9FIRM</name>
<reference evidence="7" key="1">
    <citation type="submission" date="2020-10" db="EMBL/GenBank/DDBJ databases">
        <authorList>
            <person name="Gilroy R."/>
        </authorList>
    </citation>
    <scope>NUCLEOTIDE SEQUENCE</scope>
    <source>
        <strain evidence="7">ChiBcec16-1751</strain>
    </source>
</reference>
<accession>A0A9D1FAG0</accession>
<sequence>MHLQPATRREIKRISTGVLLGSALMVAVFAVLGRFSWPVLWGALLGDAVAIGNFVFLGISVQKAAAAEALRGRQIMQFTYSLRMLIVVAAFALSMAVEVFYWLAVLIPLLLPRITILVLQIIGAYKPDKGANEAKGE</sequence>
<evidence type="ECO:0000256" key="2">
    <source>
        <dbReference type="ARBA" id="ARBA00022475"/>
    </source>
</evidence>
<evidence type="ECO:0000256" key="5">
    <source>
        <dbReference type="ARBA" id="ARBA00023136"/>
    </source>
</evidence>
<comment type="caution">
    <text evidence="7">The sequence shown here is derived from an EMBL/GenBank/DDBJ whole genome shotgun (WGS) entry which is preliminary data.</text>
</comment>
<evidence type="ECO:0000313" key="8">
    <source>
        <dbReference type="Proteomes" id="UP000886741"/>
    </source>
</evidence>
<evidence type="ECO:0000256" key="1">
    <source>
        <dbReference type="ARBA" id="ARBA00004651"/>
    </source>
</evidence>
<keyword evidence="2" id="KW-1003">Cell membrane</keyword>
<dbReference type="GO" id="GO:0005886">
    <property type="term" value="C:plasma membrane"/>
    <property type="evidence" value="ECO:0007669"/>
    <property type="project" value="UniProtKB-SubCell"/>
</dbReference>
<dbReference type="InterPro" id="IPR005598">
    <property type="entry name" value="ATP_synth_I"/>
</dbReference>
<proteinExistence type="predicted"/>
<evidence type="ECO:0000313" key="7">
    <source>
        <dbReference type="EMBL" id="HIS65442.1"/>
    </source>
</evidence>
<evidence type="ECO:0000256" key="6">
    <source>
        <dbReference type="SAM" id="Phobius"/>
    </source>
</evidence>
<feature type="transmembrane region" description="Helical" evidence="6">
    <location>
        <begin position="80"/>
        <end position="97"/>
    </location>
</feature>
<evidence type="ECO:0000256" key="3">
    <source>
        <dbReference type="ARBA" id="ARBA00022692"/>
    </source>
</evidence>
<keyword evidence="4 6" id="KW-1133">Transmembrane helix</keyword>
<gene>
    <name evidence="7" type="ORF">IAA83_08755</name>
</gene>
<feature type="transmembrane region" description="Helical" evidence="6">
    <location>
        <begin position="39"/>
        <end position="59"/>
    </location>
</feature>
<feature type="transmembrane region" description="Helical" evidence="6">
    <location>
        <begin position="14"/>
        <end position="33"/>
    </location>
</feature>
<dbReference type="EMBL" id="DVJJ01000133">
    <property type="protein sequence ID" value="HIS65442.1"/>
    <property type="molecule type" value="Genomic_DNA"/>
</dbReference>
<comment type="subcellular location">
    <subcellularLocation>
        <location evidence="1">Cell membrane</location>
        <topology evidence="1">Multi-pass membrane protein</topology>
    </subcellularLocation>
</comment>